<organism evidence="1">
    <name type="scientific">Burkholderia cenocepacia</name>
    <dbReference type="NCBI Taxonomy" id="95486"/>
    <lineage>
        <taxon>Bacteria</taxon>
        <taxon>Pseudomonadati</taxon>
        <taxon>Pseudomonadota</taxon>
        <taxon>Betaproteobacteria</taxon>
        <taxon>Burkholderiales</taxon>
        <taxon>Burkholderiaceae</taxon>
        <taxon>Burkholderia</taxon>
        <taxon>Burkholderia cepacia complex</taxon>
    </lineage>
</organism>
<proteinExistence type="predicted"/>
<name>A0A071MI81_9BURK</name>
<comment type="caution">
    <text evidence="1">The sequence shown here is derived from an EMBL/GenBank/DDBJ whole genome shotgun (WGS) entry which is preliminary data.</text>
</comment>
<dbReference type="OrthoDB" id="9033977at2"/>
<gene>
    <name evidence="1" type="ORF">DT99_07890</name>
</gene>
<dbReference type="EMBL" id="JJOA01000006">
    <property type="protein sequence ID" value="KEA60348.1"/>
    <property type="molecule type" value="Genomic_DNA"/>
</dbReference>
<reference evidence="1" key="1">
    <citation type="submission" date="2014-04" db="EMBL/GenBank/DDBJ databases">
        <title>In planta biocontrol of soil-borne Fusarium wilt of banana through a plant endophytic bacterium, Burkholderia cenocepacia 869T2.</title>
        <authorList>
            <person name="Ho Y.-N."/>
            <person name="Chiang H.-M."/>
            <person name="Chao C.-P."/>
            <person name="Su C.-C."/>
            <person name="Hsu H.-F."/>
            <person name="Guo C.-T."/>
            <person name="Hsieh J.-L."/>
            <person name="Huang C.-C."/>
        </authorList>
    </citation>
    <scope>NUCLEOTIDE SEQUENCE [LARGE SCALE GENOMIC DNA]</scope>
    <source>
        <strain evidence="1">869T2</strain>
    </source>
</reference>
<evidence type="ECO:0000313" key="1">
    <source>
        <dbReference type="EMBL" id="KEA60348.1"/>
    </source>
</evidence>
<accession>A0A071MI81</accession>
<dbReference type="AlphaFoldDB" id="A0A071MI81"/>
<sequence length="133" mass="14394">MSSKLEIEYLDYCFTATLEIRASGRTAVVDWRLESDSRGKTLAWIVFDRFLARNDFADEEDARANIVDWLERLADPRSGASTEIAKAGAAVSGGGVATDASAAEIVGETVVEIVSDPDWIDMVADWFSSSAPG</sequence>
<protein>
    <submittedName>
        <fullName evidence="1">Uncharacterized protein</fullName>
    </submittedName>
</protein>